<sequence>MGLLRLWQVYELDQCYFQHGKSTCHVERFTLDWYDDNEVNRLDWPSQSPDFNPAENIRDLLDSRIKEGTNRSKIRETT</sequence>
<comment type="caution">
    <text evidence="1">The sequence shown here is derived from an EMBL/GenBank/DDBJ whole genome shotgun (WGS) entry which is preliminary data.</text>
</comment>
<name>A0A8X6IE83_TRICU</name>
<protein>
    <submittedName>
        <fullName evidence="1">Uncharacterized protein</fullName>
    </submittedName>
</protein>
<evidence type="ECO:0000313" key="2">
    <source>
        <dbReference type="Proteomes" id="UP000887116"/>
    </source>
</evidence>
<dbReference type="Proteomes" id="UP000887116">
    <property type="component" value="Unassembled WGS sequence"/>
</dbReference>
<gene>
    <name evidence="1" type="ORF">TNCT_369171</name>
</gene>
<dbReference type="Gene3D" id="3.30.420.10">
    <property type="entry name" value="Ribonuclease H-like superfamily/Ribonuclease H"/>
    <property type="match status" value="1"/>
</dbReference>
<reference evidence="1" key="1">
    <citation type="submission" date="2020-07" db="EMBL/GenBank/DDBJ databases">
        <title>Multicomponent nature underlies the extraordinary mechanical properties of spider dragline silk.</title>
        <authorList>
            <person name="Kono N."/>
            <person name="Nakamura H."/>
            <person name="Mori M."/>
            <person name="Yoshida Y."/>
            <person name="Ohtoshi R."/>
            <person name="Malay A.D."/>
            <person name="Moran D.A.P."/>
            <person name="Tomita M."/>
            <person name="Numata K."/>
            <person name="Arakawa K."/>
        </authorList>
    </citation>
    <scope>NUCLEOTIDE SEQUENCE</scope>
</reference>
<dbReference type="InterPro" id="IPR036397">
    <property type="entry name" value="RNaseH_sf"/>
</dbReference>
<dbReference type="OrthoDB" id="6435879at2759"/>
<proteinExistence type="predicted"/>
<dbReference type="EMBL" id="BMAO01018077">
    <property type="protein sequence ID" value="GFR20494.1"/>
    <property type="molecule type" value="Genomic_DNA"/>
</dbReference>
<dbReference type="GO" id="GO:0003676">
    <property type="term" value="F:nucleic acid binding"/>
    <property type="evidence" value="ECO:0007669"/>
    <property type="project" value="InterPro"/>
</dbReference>
<dbReference type="AlphaFoldDB" id="A0A8X6IE83"/>
<accession>A0A8X6IE83</accession>
<keyword evidence="2" id="KW-1185">Reference proteome</keyword>
<evidence type="ECO:0000313" key="1">
    <source>
        <dbReference type="EMBL" id="GFR20494.1"/>
    </source>
</evidence>
<organism evidence="1 2">
    <name type="scientific">Trichonephila clavata</name>
    <name type="common">Joro spider</name>
    <name type="synonym">Nephila clavata</name>
    <dbReference type="NCBI Taxonomy" id="2740835"/>
    <lineage>
        <taxon>Eukaryota</taxon>
        <taxon>Metazoa</taxon>
        <taxon>Ecdysozoa</taxon>
        <taxon>Arthropoda</taxon>
        <taxon>Chelicerata</taxon>
        <taxon>Arachnida</taxon>
        <taxon>Araneae</taxon>
        <taxon>Araneomorphae</taxon>
        <taxon>Entelegynae</taxon>
        <taxon>Araneoidea</taxon>
        <taxon>Nephilidae</taxon>
        <taxon>Trichonephila</taxon>
    </lineage>
</organism>